<evidence type="ECO:0000259" key="1">
    <source>
        <dbReference type="SMART" id="SM00587"/>
    </source>
</evidence>
<dbReference type="Pfam" id="PF02958">
    <property type="entry name" value="EcKL"/>
    <property type="match status" value="1"/>
</dbReference>
<dbReference type="SUPFAM" id="SSF56112">
    <property type="entry name" value="Protein kinase-like (PK-like)"/>
    <property type="match status" value="1"/>
</dbReference>
<accession>A0A1I8Q3Z4</accession>
<reference evidence="2" key="1">
    <citation type="submission" date="2020-05" db="UniProtKB">
        <authorList>
            <consortium name="EnsemblMetazoa"/>
        </authorList>
    </citation>
    <scope>IDENTIFICATION</scope>
    <source>
        <strain evidence="2">USDA</strain>
    </source>
</reference>
<keyword evidence="3" id="KW-1185">Reference proteome</keyword>
<dbReference type="InterPro" id="IPR011009">
    <property type="entry name" value="Kinase-like_dom_sf"/>
</dbReference>
<name>A0A1I8Q3Z4_STOCA</name>
<dbReference type="InterPro" id="IPR015897">
    <property type="entry name" value="CHK_kinase-like"/>
</dbReference>
<organism evidence="2 3">
    <name type="scientific">Stomoxys calcitrans</name>
    <name type="common">Stable fly</name>
    <name type="synonym">Conops calcitrans</name>
    <dbReference type="NCBI Taxonomy" id="35570"/>
    <lineage>
        <taxon>Eukaryota</taxon>
        <taxon>Metazoa</taxon>
        <taxon>Ecdysozoa</taxon>
        <taxon>Arthropoda</taxon>
        <taxon>Hexapoda</taxon>
        <taxon>Insecta</taxon>
        <taxon>Pterygota</taxon>
        <taxon>Neoptera</taxon>
        <taxon>Endopterygota</taxon>
        <taxon>Diptera</taxon>
        <taxon>Brachycera</taxon>
        <taxon>Muscomorpha</taxon>
        <taxon>Muscoidea</taxon>
        <taxon>Muscidae</taxon>
        <taxon>Stomoxys</taxon>
    </lineage>
</organism>
<protein>
    <recommendedName>
        <fullName evidence="1">CHK kinase-like domain-containing protein</fullName>
    </recommendedName>
</protein>
<gene>
    <name evidence="2" type="primary">106087285</name>
</gene>
<dbReference type="PANTHER" id="PTHR11012:SF6">
    <property type="entry name" value="CHK DOMAIN OV1-RELATED"/>
    <property type="match status" value="1"/>
</dbReference>
<feature type="domain" description="CHK kinase-like" evidence="1">
    <location>
        <begin position="129"/>
        <end position="324"/>
    </location>
</feature>
<dbReference type="EnsemblMetazoa" id="SCAU013667-RA">
    <property type="protein sequence ID" value="SCAU013667-PA"/>
    <property type="gene ID" value="SCAU013667"/>
</dbReference>
<proteinExistence type="predicted"/>
<dbReference type="AlphaFoldDB" id="A0A1I8Q3Z4"/>
<dbReference type="SMART" id="SM00587">
    <property type="entry name" value="CHK"/>
    <property type="match status" value="1"/>
</dbReference>
<evidence type="ECO:0000313" key="2">
    <source>
        <dbReference type="EnsemblMetazoa" id="SCAU013667-PA"/>
    </source>
</evidence>
<sequence length="410" mass="48089">MNSNNNPKWIESKLFVDALRESVGDFKEIQHFKVSNALGPGENYATIVLRVQIDYLLPDDLRQSQSFILKVAHENEWYRQHVAKWEMFKKEAMMYTDIVPELEELYRSKGLEVRFAAKSYNLPVNEEYILLEDLSQMGFRNVKRQDCFDMQHTKKSLKKLAQWHAASAVRVEKKGSYGPLFHGFLIEETKEMTEQMFGDSLKYVLAAVRKIPNNQEYYGKLESYFSRIGDVIYKERLTECDDNEFLALNHGDFWSNNIMFQYEQGGDDDISETYFVDLQVPSFGSVTQDLMYFIMSSAHLEIKIKCFDELIRYYHHQLVEHLKCLEYSKPLPNLRELHTSLIKKSAWGIFTVCSTLAGILCDPTDVASMENFLNDSEDGETFRQMLYFNERYIQHLEVILPWLNNRGAFE</sequence>
<dbReference type="STRING" id="35570.A0A1I8Q3Z4"/>
<evidence type="ECO:0000313" key="3">
    <source>
        <dbReference type="Proteomes" id="UP000095300"/>
    </source>
</evidence>
<dbReference type="PANTHER" id="PTHR11012">
    <property type="entry name" value="PROTEIN KINASE-LIKE DOMAIN-CONTAINING"/>
    <property type="match status" value="1"/>
</dbReference>
<dbReference type="Proteomes" id="UP000095300">
    <property type="component" value="Unassembled WGS sequence"/>
</dbReference>
<dbReference type="InterPro" id="IPR004119">
    <property type="entry name" value="EcKL"/>
</dbReference>
<dbReference type="Gene3D" id="3.90.1200.10">
    <property type="match status" value="1"/>
</dbReference>
<dbReference type="VEuPathDB" id="VectorBase:SCAU013667"/>